<protein>
    <recommendedName>
        <fullName evidence="1">Glycosyl hydrolase family 32 C-terminal domain-containing protein</fullName>
    </recommendedName>
</protein>
<dbReference type="SUPFAM" id="SSF49899">
    <property type="entry name" value="Concanavalin A-like lectins/glucanases"/>
    <property type="match status" value="1"/>
</dbReference>
<dbReference type="Pfam" id="PF08244">
    <property type="entry name" value="Glyco_hydro_32C"/>
    <property type="match status" value="1"/>
</dbReference>
<name>A0A452XGA7_AEGTS</name>
<proteinExistence type="predicted"/>
<evidence type="ECO:0000313" key="2">
    <source>
        <dbReference type="EnsemblPlants" id="AET0Gv20141200.11"/>
    </source>
</evidence>
<dbReference type="InterPro" id="IPR013189">
    <property type="entry name" value="Glyco_hydro_32_C"/>
</dbReference>
<dbReference type="AlphaFoldDB" id="A0A452XGA7"/>
<reference evidence="3" key="2">
    <citation type="journal article" date="2017" name="Nat. Plants">
        <title>The Aegilops tauschii genome reveals multiple impacts of transposons.</title>
        <authorList>
            <person name="Zhao G."/>
            <person name="Zou C."/>
            <person name="Li K."/>
            <person name="Wang K."/>
            <person name="Li T."/>
            <person name="Gao L."/>
            <person name="Zhang X."/>
            <person name="Wang H."/>
            <person name="Yang Z."/>
            <person name="Liu X."/>
            <person name="Jiang W."/>
            <person name="Mao L."/>
            <person name="Kong X."/>
            <person name="Jiao Y."/>
            <person name="Jia J."/>
        </authorList>
    </citation>
    <scope>NUCLEOTIDE SEQUENCE [LARGE SCALE GENOMIC DNA]</scope>
    <source>
        <strain evidence="3">cv. AL8/78</strain>
    </source>
</reference>
<dbReference type="PANTHER" id="PTHR31953">
    <property type="entry name" value="BETA-FRUCTOFURANOSIDASE, INSOLUBLE ISOENZYME CWINV1-RELATED"/>
    <property type="match status" value="1"/>
</dbReference>
<sequence length="73" mass="7792">DAALQIDRSAVESFGGGGRVCITSRVYPAVLADVGRAHIYAFNNGSATVRVPQLSAWTMRKAQVNVEKGWSAI</sequence>
<evidence type="ECO:0000313" key="3">
    <source>
        <dbReference type="Proteomes" id="UP000015105"/>
    </source>
</evidence>
<reference evidence="2" key="3">
    <citation type="submission" date="2019-03" db="UniProtKB">
        <authorList>
            <consortium name="EnsemblPlants"/>
        </authorList>
    </citation>
    <scope>IDENTIFICATION</scope>
</reference>
<organism evidence="2 3">
    <name type="scientific">Aegilops tauschii subsp. strangulata</name>
    <name type="common">Goatgrass</name>
    <dbReference type="NCBI Taxonomy" id="200361"/>
    <lineage>
        <taxon>Eukaryota</taxon>
        <taxon>Viridiplantae</taxon>
        <taxon>Streptophyta</taxon>
        <taxon>Embryophyta</taxon>
        <taxon>Tracheophyta</taxon>
        <taxon>Spermatophyta</taxon>
        <taxon>Magnoliopsida</taxon>
        <taxon>Liliopsida</taxon>
        <taxon>Poales</taxon>
        <taxon>Poaceae</taxon>
        <taxon>BOP clade</taxon>
        <taxon>Pooideae</taxon>
        <taxon>Triticodae</taxon>
        <taxon>Triticeae</taxon>
        <taxon>Triticinae</taxon>
        <taxon>Aegilops</taxon>
    </lineage>
</organism>
<dbReference type="Proteomes" id="UP000015105">
    <property type="component" value="Unassembled WGS sequence"/>
</dbReference>
<dbReference type="InterPro" id="IPR050551">
    <property type="entry name" value="Fructan_Metab_Enzymes"/>
</dbReference>
<dbReference type="Gramene" id="AET0Gv20141200.11">
    <property type="protein sequence ID" value="AET0Gv20141200.11"/>
    <property type="gene ID" value="AET0Gv20141200"/>
</dbReference>
<keyword evidence="3" id="KW-1185">Reference proteome</keyword>
<evidence type="ECO:0000259" key="1">
    <source>
        <dbReference type="Pfam" id="PF08244"/>
    </source>
</evidence>
<accession>A0A452XGA7</accession>
<dbReference type="EnsemblPlants" id="AET0Gv20141200.11">
    <property type="protein sequence ID" value="AET0Gv20141200.11"/>
    <property type="gene ID" value="AET0Gv20141200"/>
</dbReference>
<dbReference type="InterPro" id="IPR013320">
    <property type="entry name" value="ConA-like_dom_sf"/>
</dbReference>
<feature type="domain" description="Glycosyl hydrolase family 32 C-terminal" evidence="1">
    <location>
        <begin position="6"/>
        <end position="57"/>
    </location>
</feature>
<dbReference type="Gene3D" id="2.60.120.560">
    <property type="entry name" value="Exo-inulinase, domain 1"/>
    <property type="match status" value="1"/>
</dbReference>
<reference evidence="3" key="1">
    <citation type="journal article" date="2014" name="Science">
        <title>Ancient hybridizations among the ancestral genomes of bread wheat.</title>
        <authorList>
            <consortium name="International Wheat Genome Sequencing Consortium,"/>
            <person name="Marcussen T."/>
            <person name="Sandve S.R."/>
            <person name="Heier L."/>
            <person name="Spannagl M."/>
            <person name="Pfeifer M."/>
            <person name="Jakobsen K.S."/>
            <person name="Wulff B.B."/>
            <person name="Steuernagel B."/>
            <person name="Mayer K.F."/>
            <person name="Olsen O.A."/>
        </authorList>
    </citation>
    <scope>NUCLEOTIDE SEQUENCE [LARGE SCALE GENOMIC DNA]</scope>
    <source>
        <strain evidence="3">cv. AL8/78</strain>
    </source>
</reference>